<evidence type="ECO:0008006" key="2">
    <source>
        <dbReference type="Google" id="ProtNLM"/>
    </source>
</evidence>
<reference evidence="1" key="1">
    <citation type="submission" date="2024-08" db="EMBL/GenBank/DDBJ databases">
        <authorList>
            <person name="Yu S.T."/>
        </authorList>
    </citation>
    <scope>NUCLEOTIDE SEQUENCE</scope>
    <source>
        <strain evidence="1">R33</strain>
    </source>
</reference>
<organism evidence="1">
    <name type="scientific">Streptomyces sp. R33</name>
    <dbReference type="NCBI Taxonomy" id="3238629"/>
    <lineage>
        <taxon>Bacteria</taxon>
        <taxon>Bacillati</taxon>
        <taxon>Actinomycetota</taxon>
        <taxon>Actinomycetes</taxon>
        <taxon>Kitasatosporales</taxon>
        <taxon>Streptomycetaceae</taxon>
        <taxon>Streptomyces</taxon>
    </lineage>
</organism>
<sequence length="157" mass="16509">MVTEDTDGDGFADMVALNPDGLWVFSRYTGAGFTKQKKMAGAVLNPRDVIFRDDTNTSHGLLLRKGKAAANGGVDLASLSAAADSEGGQDYTYATTGWGRTTIPMLLSTPDTNGDGIPDIRAVDTLGNQWLFQGGTTTLGGASGRDEDGWNKFLTIG</sequence>
<protein>
    <recommendedName>
        <fullName evidence="2">FG-GAP repeat protein</fullName>
    </recommendedName>
</protein>
<dbReference type="EMBL" id="CP165727">
    <property type="protein sequence ID" value="XDV61834.1"/>
    <property type="molecule type" value="Genomic_DNA"/>
</dbReference>
<dbReference type="SUPFAM" id="SSF69318">
    <property type="entry name" value="Integrin alpha N-terminal domain"/>
    <property type="match status" value="1"/>
</dbReference>
<name>A0AB39XVC9_9ACTN</name>
<proteinExistence type="predicted"/>
<dbReference type="AlphaFoldDB" id="A0AB39XVC9"/>
<accession>A0AB39XVC9</accession>
<dbReference type="InterPro" id="IPR028994">
    <property type="entry name" value="Integrin_alpha_N"/>
</dbReference>
<gene>
    <name evidence="1" type="ORF">AB5J51_02205</name>
</gene>
<dbReference type="RefSeq" id="WP_369776570.1">
    <property type="nucleotide sequence ID" value="NZ_CP165727.1"/>
</dbReference>
<evidence type="ECO:0000313" key="1">
    <source>
        <dbReference type="EMBL" id="XDV61834.1"/>
    </source>
</evidence>